<feature type="region of interest" description="Disordered" evidence="1">
    <location>
        <begin position="41"/>
        <end position="138"/>
    </location>
</feature>
<sequence>MLHLLRHSRPFQQEGDLQLQIVGTWLTYYHDLWLYKIQGKEQQKGLEEGTEKKTETNTQRQRTKKPRNRRTKTLEHEHGDHRTSEKKLKNWGERRRQKTQEIGNEKLRGEKSRGTTQRRGAAPPSPLSLHLRTEGDRI</sequence>
<feature type="compositionally biased region" description="Basic residues" evidence="1">
    <location>
        <begin position="61"/>
        <end position="71"/>
    </location>
</feature>
<accession>A0A4U5QYZ0</accession>
<organism evidence="2">
    <name type="scientific">Populus alba</name>
    <name type="common">White poplar</name>
    <dbReference type="NCBI Taxonomy" id="43335"/>
    <lineage>
        <taxon>Eukaryota</taxon>
        <taxon>Viridiplantae</taxon>
        <taxon>Streptophyta</taxon>
        <taxon>Embryophyta</taxon>
        <taxon>Tracheophyta</taxon>
        <taxon>Spermatophyta</taxon>
        <taxon>Magnoliopsida</taxon>
        <taxon>eudicotyledons</taxon>
        <taxon>Gunneridae</taxon>
        <taxon>Pentapetalae</taxon>
        <taxon>rosids</taxon>
        <taxon>fabids</taxon>
        <taxon>Malpighiales</taxon>
        <taxon>Salicaceae</taxon>
        <taxon>Saliceae</taxon>
        <taxon>Populus</taxon>
    </lineage>
</organism>
<name>A0A4U5QYZ0_POPAL</name>
<proteinExistence type="predicted"/>
<feature type="compositionally biased region" description="Basic and acidic residues" evidence="1">
    <location>
        <begin position="72"/>
        <end position="94"/>
    </location>
</feature>
<dbReference type="AlphaFoldDB" id="A0A4U5QYZ0"/>
<gene>
    <name evidence="2" type="ORF">D5086_0000023070</name>
</gene>
<protein>
    <submittedName>
        <fullName evidence="2">Uncharacterized protein</fullName>
    </submittedName>
</protein>
<evidence type="ECO:0000256" key="1">
    <source>
        <dbReference type="SAM" id="MobiDB-lite"/>
    </source>
</evidence>
<feature type="compositionally biased region" description="Basic and acidic residues" evidence="1">
    <location>
        <begin position="103"/>
        <end position="113"/>
    </location>
</feature>
<dbReference type="EMBL" id="RCHU01000060">
    <property type="protein sequence ID" value="TKS16480.1"/>
    <property type="molecule type" value="Genomic_DNA"/>
</dbReference>
<comment type="caution">
    <text evidence="2">The sequence shown here is derived from an EMBL/GenBank/DDBJ whole genome shotgun (WGS) entry which is preliminary data.</text>
</comment>
<reference evidence="2" key="1">
    <citation type="submission" date="2018-10" db="EMBL/GenBank/DDBJ databases">
        <title>Population genomic analysis revealed the cold adaptation of white poplar.</title>
        <authorList>
            <person name="Liu Y.-J."/>
        </authorList>
    </citation>
    <scope>NUCLEOTIDE SEQUENCE [LARGE SCALE GENOMIC DNA]</scope>
    <source>
        <strain evidence="2">PAL-ZL1</strain>
    </source>
</reference>
<evidence type="ECO:0000313" key="2">
    <source>
        <dbReference type="EMBL" id="TKS16480.1"/>
    </source>
</evidence>
<feature type="compositionally biased region" description="Basic and acidic residues" evidence="1">
    <location>
        <begin position="41"/>
        <end position="55"/>
    </location>
</feature>